<evidence type="ECO:0000256" key="1">
    <source>
        <dbReference type="SAM" id="MobiDB-lite"/>
    </source>
</evidence>
<reference evidence="2" key="1">
    <citation type="submission" date="2023-04" db="EMBL/GenBank/DDBJ databases">
        <title>Phytophthora lilii NBRC 32176.</title>
        <authorList>
            <person name="Ichikawa N."/>
            <person name="Sato H."/>
            <person name="Tonouchi N."/>
        </authorList>
    </citation>
    <scope>NUCLEOTIDE SEQUENCE</scope>
    <source>
        <strain evidence="2">NBRC 32176</strain>
    </source>
</reference>
<dbReference type="OrthoDB" id="60618at2759"/>
<comment type="caution">
    <text evidence="2">The sequence shown here is derived from an EMBL/GenBank/DDBJ whole genome shotgun (WGS) entry which is preliminary data.</text>
</comment>
<accession>A0A9W6WXV5</accession>
<dbReference type="Gene3D" id="3.30.530.20">
    <property type="match status" value="2"/>
</dbReference>
<protein>
    <submittedName>
        <fullName evidence="2">Unnamed protein product</fullName>
    </submittedName>
</protein>
<feature type="compositionally biased region" description="Basic and acidic residues" evidence="1">
    <location>
        <begin position="357"/>
        <end position="366"/>
    </location>
</feature>
<sequence>MTKGRFTVNPFNELCLTPSDVSDLQNLVGSILDANIARGTTAPVVLAPQIPSLSGQPDLPSLLCFGTAVGDLDDMMFGVVNPTLEIMRIKASYVDDISGAAVLSTITEPSLEDPFKSLVVKWMEFDLPFQSVGLVRNRDYIYVEGTNVVPLSNGEKVGYHILHSVNFHDLPGRVRANTSICGIFRQARPNACEIYVTGLMDPGGDMIRKLVLPNMATAFLSTLKYAYCGQMKKLAWMLEKRYTEAKELGTPNRELICVTCSCPITNRKLGDFGKSNSTCKLCFGHVCHNCKISKKLSFVTPDLLLAQRKVTFCAVCVNEAMKAPASEAARAQILSAGGRSKSIPYPSSASTASSVSEGKRKVDPRRWRQIKEREKLTVYAERPESAHTAGDEPSGSGLPMILCVGTIDGNLDDLMYGVISEDLETIRVKASYVDDVSGAAVLDPIVLPTLEDPFQSLIVKWMELDIPFASTSLVKNRDYVYLEGTGFVTSQSGERLGYHLLHSVNFPETHELPNRIRGNISLIGYWRQAGTNTLEMYATGIFDPCGDMIRMLVVPGMASAFLSSVKYPFCGQMRKLSVMLDKAYSESKLRADRLQLQDLANDIIMSNLEKYNTFVSSGKRKVDTRRWKQIKTRERLTVFAERPETAHGSAATDLTGSGLPMILCVGTMEGKLEDLMYGVMSEDLETMRVKASYIDDVSGAAVLDPIVLPTLEDPFQSLIVKWMELEIPFASTNIVKNRDYVYVEAQAS</sequence>
<dbReference type="PANTHER" id="PTHR13510:SF44">
    <property type="entry name" value="RABENOSYN-5"/>
    <property type="match status" value="1"/>
</dbReference>
<dbReference type="InterPro" id="IPR023393">
    <property type="entry name" value="START-like_dom_sf"/>
</dbReference>
<proteinExistence type="predicted"/>
<name>A0A9W6WXV5_9STRA</name>
<evidence type="ECO:0000313" key="3">
    <source>
        <dbReference type="Proteomes" id="UP001165083"/>
    </source>
</evidence>
<dbReference type="AlphaFoldDB" id="A0A9W6WXV5"/>
<organism evidence="2 3">
    <name type="scientific">Phytophthora lilii</name>
    <dbReference type="NCBI Taxonomy" id="2077276"/>
    <lineage>
        <taxon>Eukaryota</taxon>
        <taxon>Sar</taxon>
        <taxon>Stramenopiles</taxon>
        <taxon>Oomycota</taxon>
        <taxon>Peronosporomycetes</taxon>
        <taxon>Peronosporales</taxon>
        <taxon>Peronosporaceae</taxon>
        <taxon>Phytophthora</taxon>
    </lineage>
</organism>
<dbReference type="EMBL" id="BSXW01000380">
    <property type="protein sequence ID" value="GMF20587.1"/>
    <property type="molecule type" value="Genomic_DNA"/>
</dbReference>
<dbReference type="InterPro" id="IPR052727">
    <property type="entry name" value="Rab4/Rab5_effector"/>
</dbReference>
<keyword evidence="3" id="KW-1185">Reference proteome</keyword>
<gene>
    <name evidence="2" type="ORF">Plil01_000801500</name>
</gene>
<evidence type="ECO:0000313" key="2">
    <source>
        <dbReference type="EMBL" id="GMF20587.1"/>
    </source>
</evidence>
<feature type="compositionally biased region" description="Low complexity" evidence="1">
    <location>
        <begin position="347"/>
        <end position="356"/>
    </location>
</feature>
<feature type="region of interest" description="Disordered" evidence="1">
    <location>
        <begin position="339"/>
        <end position="366"/>
    </location>
</feature>
<dbReference type="PANTHER" id="PTHR13510">
    <property type="entry name" value="FYVE-FINGER-CONTAINING RAB5 EFFECTOR PROTEIN RABENOSYN-5-RELATED"/>
    <property type="match status" value="1"/>
</dbReference>
<dbReference type="Proteomes" id="UP001165083">
    <property type="component" value="Unassembled WGS sequence"/>
</dbReference>